<keyword evidence="2 5" id="KW-0547">Nucleotide-binding</keyword>
<dbReference type="GO" id="GO:0005524">
    <property type="term" value="F:ATP binding"/>
    <property type="evidence" value="ECO:0007669"/>
    <property type="project" value="UniProtKB-UniRule"/>
</dbReference>
<dbReference type="InterPro" id="IPR000719">
    <property type="entry name" value="Prot_kinase_dom"/>
</dbReference>
<evidence type="ECO:0000256" key="4">
    <source>
        <dbReference type="ARBA" id="ARBA00022840"/>
    </source>
</evidence>
<dbReference type="PANTHER" id="PTHR48011:SF5">
    <property type="entry name" value="PROTEIN KINASE DOMAIN-CONTAINING PROTEIN"/>
    <property type="match status" value="1"/>
</dbReference>
<evidence type="ECO:0000256" key="1">
    <source>
        <dbReference type="ARBA" id="ARBA00022679"/>
    </source>
</evidence>
<dbReference type="InterPro" id="IPR017441">
    <property type="entry name" value="Protein_kinase_ATP_BS"/>
</dbReference>
<keyword evidence="1" id="KW-0808">Transferase</keyword>
<dbReference type="Proteomes" id="UP001386955">
    <property type="component" value="Unassembled WGS sequence"/>
</dbReference>
<dbReference type="PROSITE" id="PS00108">
    <property type="entry name" value="PROTEIN_KINASE_ST"/>
    <property type="match status" value="1"/>
</dbReference>
<evidence type="ECO:0000256" key="5">
    <source>
        <dbReference type="PROSITE-ProRule" id="PRU10141"/>
    </source>
</evidence>
<sequence length="324" mass="35430">MKDGGWVKGKLVGYGSFGTVHLAMNKSTGRVFVVKSPHSKAGPEALDEEVKILKTLNSSPYIVQCLGTEEEEQGKVNVFMEYMAGGSLADVARKFGGSLEEEVVRVYTREILLGLKHLHQQGIVHCDVKCRNVLLGSSGNIKLADFGCAKRVKMGESTCTIGFGGTPLWMAPEVLRNESLDFAADIWSLGCTVIEMATGTPPWAHHVFPNPISALLQIAHGDALPHFPPHFSKDGLAFLSRCLHRQPSKRSTAHQLLSHPFVSPQTSSPPSVFQFPSFKDYHLDVSEPNHFSFPSHQDAHGPVCNKCEDTAFGSSGNWINVRSH</sequence>
<comment type="caution">
    <text evidence="8">The sequence shown here is derived from an EMBL/GenBank/DDBJ whole genome shotgun (WGS) entry which is preliminary data.</text>
</comment>
<dbReference type="PANTHER" id="PTHR48011">
    <property type="entry name" value="CCR4-NOT TRANSCRIPTIONAL COMPLEX SUBUNIT CAF120-RELATED"/>
    <property type="match status" value="1"/>
</dbReference>
<gene>
    <name evidence="8" type="ORF">VNO78_03441</name>
</gene>
<dbReference type="Gene3D" id="1.10.510.10">
    <property type="entry name" value="Transferase(Phosphotransferase) domain 1"/>
    <property type="match status" value="1"/>
</dbReference>
<proteinExistence type="inferred from homology"/>
<keyword evidence="9" id="KW-1185">Reference proteome</keyword>
<feature type="binding site" evidence="5">
    <location>
        <position position="35"/>
    </location>
    <ligand>
        <name>ATP</name>
        <dbReference type="ChEBI" id="CHEBI:30616"/>
    </ligand>
</feature>
<dbReference type="SMART" id="SM00220">
    <property type="entry name" value="S_TKc"/>
    <property type="match status" value="1"/>
</dbReference>
<evidence type="ECO:0000256" key="2">
    <source>
        <dbReference type="ARBA" id="ARBA00022741"/>
    </source>
</evidence>
<reference evidence="8 9" key="1">
    <citation type="submission" date="2024-01" db="EMBL/GenBank/DDBJ databases">
        <title>The genomes of 5 underutilized Papilionoideae crops provide insights into root nodulation and disease resistanc.</title>
        <authorList>
            <person name="Jiang F."/>
        </authorList>
    </citation>
    <scope>NUCLEOTIDE SEQUENCE [LARGE SCALE GENOMIC DNA]</scope>
    <source>
        <strain evidence="8">DUOXIRENSHENG_FW03</strain>
        <tissue evidence="8">Leaves</tissue>
    </source>
</reference>
<dbReference type="GO" id="GO:0004674">
    <property type="term" value="F:protein serine/threonine kinase activity"/>
    <property type="evidence" value="ECO:0007669"/>
    <property type="project" value="UniProtKB-KW"/>
</dbReference>
<name>A0AAN9T0J1_PSOTE</name>
<dbReference type="CDD" id="cd06606">
    <property type="entry name" value="STKc_MAPKKK"/>
    <property type="match status" value="1"/>
</dbReference>
<evidence type="ECO:0000313" key="9">
    <source>
        <dbReference type="Proteomes" id="UP001386955"/>
    </source>
</evidence>
<evidence type="ECO:0000256" key="3">
    <source>
        <dbReference type="ARBA" id="ARBA00022777"/>
    </source>
</evidence>
<evidence type="ECO:0000259" key="7">
    <source>
        <dbReference type="PROSITE" id="PS50011"/>
    </source>
</evidence>
<dbReference type="PROSITE" id="PS00107">
    <property type="entry name" value="PROTEIN_KINASE_ATP"/>
    <property type="match status" value="1"/>
</dbReference>
<dbReference type="GO" id="GO:0007165">
    <property type="term" value="P:signal transduction"/>
    <property type="evidence" value="ECO:0007669"/>
    <property type="project" value="TreeGrafter"/>
</dbReference>
<keyword evidence="6" id="KW-0723">Serine/threonine-protein kinase</keyword>
<dbReference type="SUPFAM" id="SSF56112">
    <property type="entry name" value="Protein kinase-like (PK-like)"/>
    <property type="match status" value="1"/>
</dbReference>
<dbReference type="EMBL" id="JAYMYS010000001">
    <property type="protein sequence ID" value="KAK7411996.1"/>
    <property type="molecule type" value="Genomic_DNA"/>
</dbReference>
<dbReference type="AlphaFoldDB" id="A0AAN9T0J1"/>
<dbReference type="PROSITE" id="PS50011">
    <property type="entry name" value="PROTEIN_KINASE_DOM"/>
    <property type="match status" value="1"/>
</dbReference>
<dbReference type="InterPro" id="IPR011009">
    <property type="entry name" value="Kinase-like_dom_sf"/>
</dbReference>
<organism evidence="8 9">
    <name type="scientific">Psophocarpus tetragonolobus</name>
    <name type="common">Winged bean</name>
    <name type="synonym">Dolichos tetragonolobus</name>
    <dbReference type="NCBI Taxonomy" id="3891"/>
    <lineage>
        <taxon>Eukaryota</taxon>
        <taxon>Viridiplantae</taxon>
        <taxon>Streptophyta</taxon>
        <taxon>Embryophyta</taxon>
        <taxon>Tracheophyta</taxon>
        <taxon>Spermatophyta</taxon>
        <taxon>Magnoliopsida</taxon>
        <taxon>eudicotyledons</taxon>
        <taxon>Gunneridae</taxon>
        <taxon>Pentapetalae</taxon>
        <taxon>rosids</taxon>
        <taxon>fabids</taxon>
        <taxon>Fabales</taxon>
        <taxon>Fabaceae</taxon>
        <taxon>Papilionoideae</taxon>
        <taxon>50 kb inversion clade</taxon>
        <taxon>NPAAA clade</taxon>
        <taxon>indigoferoid/millettioid clade</taxon>
        <taxon>Phaseoleae</taxon>
        <taxon>Psophocarpus</taxon>
    </lineage>
</organism>
<evidence type="ECO:0000256" key="6">
    <source>
        <dbReference type="RuleBase" id="RU000304"/>
    </source>
</evidence>
<dbReference type="InterPro" id="IPR052751">
    <property type="entry name" value="Plant_MAPKKK"/>
</dbReference>
<dbReference type="InterPro" id="IPR008271">
    <property type="entry name" value="Ser/Thr_kinase_AS"/>
</dbReference>
<keyword evidence="3" id="KW-0418">Kinase</keyword>
<accession>A0AAN9T0J1</accession>
<comment type="similarity">
    <text evidence="6">Belongs to the protein kinase superfamily.</text>
</comment>
<keyword evidence="4 5" id="KW-0067">ATP-binding</keyword>
<protein>
    <recommendedName>
        <fullName evidence="7">Protein kinase domain-containing protein</fullName>
    </recommendedName>
</protein>
<evidence type="ECO:0000313" key="8">
    <source>
        <dbReference type="EMBL" id="KAK7411996.1"/>
    </source>
</evidence>
<feature type="domain" description="Protein kinase" evidence="7">
    <location>
        <begin position="6"/>
        <end position="262"/>
    </location>
</feature>
<dbReference type="Pfam" id="PF00069">
    <property type="entry name" value="Pkinase"/>
    <property type="match status" value="1"/>
</dbReference>